<dbReference type="OrthoDB" id="3247214at2759"/>
<sequence>MPPRQATNFPGGDFSPQSPHGYNEFRDVLSDPSGVMVYSPLLPSQDSHIELADSEEVVEEGEVDEAIEEPEVTPEHPTSRWSWSNALPSTLSSWFSRTPHAPSPSGRNADGQRFNPQTPQRRSDGQAMRIWIPSKDQLSIQCTWWGYRLFLPPPIIDILDDKQLETAKRAAMITAALTWFFDNLPISSLPPVLQPALFLLQRISPYPGCIGTLISWSWIAIKNYDKGFGVTLSATWILPIALIPGTWHERDWPSSPPPPELTPLPPDIVLLQSPPVSLLLANEPTSQSTSTPDWSTALPPSLLTTPTASPAVSFVTAPSSPIHSPPIQTRSNILNPTNLVANLPLGNLREFWMPARPMSLQEQMVRLSLSPAAAYPSPTNTDQSLSVPASASTSMDVFVSDSTSTTTSAFLQEPTTMITEDMQPSDPVDPNDINFLKGPKWKCSPLPPEDL</sequence>
<feature type="region of interest" description="Disordered" evidence="1">
    <location>
        <begin position="54"/>
        <end position="127"/>
    </location>
</feature>
<feature type="region of interest" description="Disordered" evidence="1">
    <location>
        <begin position="1"/>
        <end position="27"/>
    </location>
</feature>
<gene>
    <name evidence="2" type="ORF">P691DRAFT_806336</name>
</gene>
<organism evidence="2 3">
    <name type="scientific">Macrolepiota fuliginosa MF-IS2</name>
    <dbReference type="NCBI Taxonomy" id="1400762"/>
    <lineage>
        <taxon>Eukaryota</taxon>
        <taxon>Fungi</taxon>
        <taxon>Dikarya</taxon>
        <taxon>Basidiomycota</taxon>
        <taxon>Agaricomycotina</taxon>
        <taxon>Agaricomycetes</taxon>
        <taxon>Agaricomycetidae</taxon>
        <taxon>Agaricales</taxon>
        <taxon>Agaricineae</taxon>
        <taxon>Agaricaceae</taxon>
        <taxon>Macrolepiota</taxon>
    </lineage>
</organism>
<name>A0A9P5X7C8_9AGAR</name>
<evidence type="ECO:0000313" key="3">
    <source>
        <dbReference type="Proteomes" id="UP000807342"/>
    </source>
</evidence>
<accession>A0A9P5X7C8</accession>
<comment type="caution">
    <text evidence="2">The sequence shown here is derived from an EMBL/GenBank/DDBJ whole genome shotgun (WGS) entry which is preliminary data.</text>
</comment>
<evidence type="ECO:0000256" key="1">
    <source>
        <dbReference type="SAM" id="MobiDB-lite"/>
    </source>
</evidence>
<reference evidence="2" key="1">
    <citation type="submission" date="2020-11" db="EMBL/GenBank/DDBJ databases">
        <authorList>
            <consortium name="DOE Joint Genome Institute"/>
            <person name="Ahrendt S."/>
            <person name="Riley R."/>
            <person name="Andreopoulos W."/>
            <person name="Labutti K."/>
            <person name="Pangilinan J."/>
            <person name="Ruiz-Duenas F.J."/>
            <person name="Barrasa J.M."/>
            <person name="Sanchez-Garcia M."/>
            <person name="Camarero S."/>
            <person name="Miyauchi S."/>
            <person name="Serrano A."/>
            <person name="Linde D."/>
            <person name="Babiker R."/>
            <person name="Drula E."/>
            <person name="Ayuso-Fernandez I."/>
            <person name="Pacheco R."/>
            <person name="Padilla G."/>
            <person name="Ferreira P."/>
            <person name="Barriuso J."/>
            <person name="Kellner H."/>
            <person name="Castanera R."/>
            <person name="Alfaro M."/>
            <person name="Ramirez L."/>
            <person name="Pisabarro A.G."/>
            <person name="Kuo A."/>
            <person name="Tritt A."/>
            <person name="Lipzen A."/>
            <person name="He G."/>
            <person name="Yan M."/>
            <person name="Ng V."/>
            <person name="Cullen D."/>
            <person name="Martin F."/>
            <person name="Rosso M.-N."/>
            <person name="Henrissat B."/>
            <person name="Hibbett D."/>
            <person name="Martinez A.T."/>
            <person name="Grigoriev I.V."/>
        </authorList>
    </citation>
    <scope>NUCLEOTIDE SEQUENCE</scope>
    <source>
        <strain evidence="2">MF-IS2</strain>
    </source>
</reference>
<dbReference type="Proteomes" id="UP000807342">
    <property type="component" value="Unassembled WGS sequence"/>
</dbReference>
<proteinExistence type="predicted"/>
<dbReference type="AlphaFoldDB" id="A0A9P5X7C8"/>
<evidence type="ECO:0000313" key="2">
    <source>
        <dbReference type="EMBL" id="KAF9445019.1"/>
    </source>
</evidence>
<dbReference type="EMBL" id="MU151331">
    <property type="protein sequence ID" value="KAF9445019.1"/>
    <property type="molecule type" value="Genomic_DNA"/>
</dbReference>
<feature type="compositionally biased region" description="Polar residues" evidence="1">
    <location>
        <begin position="79"/>
        <end position="96"/>
    </location>
</feature>
<feature type="region of interest" description="Disordered" evidence="1">
    <location>
        <begin position="419"/>
        <end position="451"/>
    </location>
</feature>
<feature type="compositionally biased region" description="Acidic residues" evidence="1">
    <location>
        <begin position="54"/>
        <end position="72"/>
    </location>
</feature>
<keyword evidence="3" id="KW-1185">Reference proteome</keyword>
<protein>
    <submittedName>
        <fullName evidence="2">Uncharacterized protein</fullName>
    </submittedName>
</protein>